<organism evidence="1 2">
    <name type="scientific">Candidatus Woesebacteria bacterium RIFCSPHIGHO2_12_FULL_41_24</name>
    <dbReference type="NCBI Taxonomy" id="1802510"/>
    <lineage>
        <taxon>Bacteria</taxon>
        <taxon>Candidatus Woeseibacteriota</taxon>
    </lineage>
</organism>
<evidence type="ECO:0000313" key="1">
    <source>
        <dbReference type="EMBL" id="OGM53881.1"/>
    </source>
</evidence>
<accession>A0A1F8AQG3</accession>
<protein>
    <submittedName>
        <fullName evidence="1">Uncharacterized protein</fullName>
    </submittedName>
</protein>
<proteinExistence type="predicted"/>
<dbReference type="EMBL" id="MGGW01000020">
    <property type="protein sequence ID" value="OGM53881.1"/>
    <property type="molecule type" value="Genomic_DNA"/>
</dbReference>
<dbReference type="AlphaFoldDB" id="A0A1F8AQG3"/>
<dbReference type="Proteomes" id="UP000178603">
    <property type="component" value="Unassembled WGS sequence"/>
</dbReference>
<evidence type="ECO:0000313" key="2">
    <source>
        <dbReference type="Proteomes" id="UP000178603"/>
    </source>
</evidence>
<gene>
    <name evidence="1" type="ORF">A3E44_05710</name>
</gene>
<sequence length="265" mass="29059">MSVELLPFQTEARRSGGEVAKFIPLKPGLRSDIVWNPVYANQGYNLTAVQMVSPEEGNFNTGLYVVFEGDDLEAPLAETLILDPKNVFYVEIFAIRLRPLSFVDHYPMWVRFQVGTLKEGASYKPFRAPTYDESMGEAFDALEHRLETALSASPALTALDSVSRQAFKHVGAPELTKGASMIGQIVRAISKSVGALNDDTVQRDEITNSLLVIARNLAKLGTDIYFETFEGLVNGDPLLNDLILAQLGQRGLGPLNWAGGKGKLK</sequence>
<reference evidence="1 2" key="1">
    <citation type="journal article" date="2016" name="Nat. Commun.">
        <title>Thousands of microbial genomes shed light on interconnected biogeochemical processes in an aquifer system.</title>
        <authorList>
            <person name="Anantharaman K."/>
            <person name="Brown C.T."/>
            <person name="Hug L.A."/>
            <person name="Sharon I."/>
            <person name="Castelle C.J."/>
            <person name="Probst A.J."/>
            <person name="Thomas B.C."/>
            <person name="Singh A."/>
            <person name="Wilkins M.J."/>
            <person name="Karaoz U."/>
            <person name="Brodie E.L."/>
            <person name="Williams K.H."/>
            <person name="Hubbard S.S."/>
            <person name="Banfield J.F."/>
        </authorList>
    </citation>
    <scope>NUCLEOTIDE SEQUENCE [LARGE SCALE GENOMIC DNA]</scope>
</reference>
<name>A0A1F8AQG3_9BACT</name>
<comment type="caution">
    <text evidence="1">The sequence shown here is derived from an EMBL/GenBank/DDBJ whole genome shotgun (WGS) entry which is preliminary data.</text>
</comment>